<dbReference type="STRING" id="288705.RSal33209_0882"/>
<dbReference type="Pfam" id="PF00085">
    <property type="entry name" value="Thioredoxin"/>
    <property type="match status" value="1"/>
</dbReference>
<evidence type="ECO:0000259" key="2">
    <source>
        <dbReference type="PROSITE" id="PS51352"/>
    </source>
</evidence>
<keyword evidence="1" id="KW-1015">Disulfide bond</keyword>
<dbReference type="PROSITE" id="PS51352">
    <property type="entry name" value="THIOREDOXIN_2"/>
    <property type="match status" value="1"/>
</dbReference>
<dbReference type="InterPro" id="IPR013766">
    <property type="entry name" value="Thioredoxin_domain"/>
</dbReference>
<dbReference type="Proteomes" id="UP000002007">
    <property type="component" value="Chromosome"/>
</dbReference>
<dbReference type="CDD" id="cd02947">
    <property type="entry name" value="TRX_family"/>
    <property type="match status" value="1"/>
</dbReference>
<dbReference type="PANTHER" id="PTHR46115">
    <property type="entry name" value="THIOREDOXIN-LIKE PROTEIN 1"/>
    <property type="match status" value="1"/>
</dbReference>
<dbReference type="SUPFAM" id="SSF52833">
    <property type="entry name" value="Thioredoxin-like"/>
    <property type="match status" value="1"/>
</dbReference>
<evidence type="ECO:0000313" key="4">
    <source>
        <dbReference type="Proteomes" id="UP000002007"/>
    </source>
</evidence>
<feature type="domain" description="Thioredoxin" evidence="2">
    <location>
        <begin position="50"/>
        <end position="165"/>
    </location>
</feature>
<dbReference type="EMBL" id="CP000910">
    <property type="protein sequence ID" value="ABY22625.1"/>
    <property type="molecule type" value="Genomic_DNA"/>
</dbReference>
<dbReference type="eggNOG" id="COG3118">
    <property type="taxonomic scope" value="Bacteria"/>
</dbReference>
<evidence type="ECO:0000313" key="3">
    <source>
        <dbReference type="EMBL" id="ABY22625.1"/>
    </source>
</evidence>
<dbReference type="InterPro" id="IPR036249">
    <property type="entry name" value="Thioredoxin-like_sf"/>
</dbReference>
<dbReference type="Gene3D" id="3.40.30.10">
    <property type="entry name" value="Glutaredoxin"/>
    <property type="match status" value="1"/>
</dbReference>
<proteinExistence type="predicted"/>
<dbReference type="AlphaFoldDB" id="A9WQM6"/>
<accession>A9WQM6</accession>
<dbReference type="KEGG" id="rsa:RSal33209_0882"/>
<protein>
    <submittedName>
        <fullName evidence="3">Thioredoxin</fullName>
    </submittedName>
</protein>
<dbReference type="PRINTS" id="PR00421">
    <property type="entry name" value="THIOREDOXIN"/>
</dbReference>
<evidence type="ECO:0000256" key="1">
    <source>
        <dbReference type="ARBA" id="ARBA00023157"/>
    </source>
</evidence>
<dbReference type="SMR" id="A9WQM6"/>
<reference evidence="4" key="1">
    <citation type="journal article" date="2008" name="J. Bacteriol.">
        <title>Genome sequence of the fish pathogen Renibacterium salmoninarum suggests reductive evolution away from an environmental Arthrobacter ancestor.</title>
        <authorList>
            <person name="Wiens G.D."/>
            <person name="Rockey D.D."/>
            <person name="Wu Z."/>
            <person name="Chang J."/>
            <person name="Levy R."/>
            <person name="Crane S."/>
            <person name="Chen D.S."/>
            <person name="Capri G.R."/>
            <person name="Burnett J.R."/>
            <person name="Sudheesh P.S."/>
            <person name="Schipma M.J."/>
            <person name="Burd H."/>
            <person name="Bhattacharyya A."/>
            <person name="Rhodes L.D."/>
            <person name="Kaul R."/>
            <person name="Strom M.S."/>
        </authorList>
    </citation>
    <scope>NUCLEOTIDE SEQUENCE [LARGE SCALE GENOMIC DNA]</scope>
    <source>
        <strain evidence="4">ATCC 33209 / DSM 20767 / JCM 11484 / NBRC 15589 / NCIMB 2235</strain>
    </source>
</reference>
<sequence length="185" mass="20376">MLASRPQPCAECRVVAGFESRNQPQLDTRRKAEGEGWRCFGEYRIAANCSAGHRKGYVVTMATIDITGETFGSTVEGNDIVLVDFWADWCQPCKRFAPTYDAASQKHDDVVFGKVDTEAEQQLAAEANITSIPRLMAFREKVLVFAQPGALNPTQLEEVITAVKALDMKEVHEHVAAQAAEAQES</sequence>
<keyword evidence="4" id="KW-1185">Reference proteome</keyword>
<dbReference type="HOGENOM" id="CLU_090389_10_4_11"/>
<gene>
    <name evidence="3" type="ordered locus">RSal33209_0882</name>
</gene>
<name>A9WQM6_RENSM</name>
<organism evidence="3 4">
    <name type="scientific">Renibacterium salmoninarum (strain ATCC 33209 / DSM 20767 / JCM 11484 / NBRC 15589 / NCIMB 2235)</name>
    <dbReference type="NCBI Taxonomy" id="288705"/>
    <lineage>
        <taxon>Bacteria</taxon>
        <taxon>Bacillati</taxon>
        <taxon>Actinomycetota</taxon>
        <taxon>Actinomycetes</taxon>
        <taxon>Micrococcales</taxon>
        <taxon>Micrococcaceae</taxon>
        <taxon>Renibacterium</taxon>
    </lineage>
</organism>